<evidence type="ECO:0000313" key="1">
    <source>
        <dbReference type="EMBL" id="CEJ90341.1"/>
    </source>
</evidence>
<accession>A0A0A1SZS9</accession>
<dbReference type="Proteomes" id="UP000039046">
    <property type="component" value="Unassembled WGS sequence"/>
</dbReference>
<name>A0A0A1SZS9_9HYPO</name>
<gene>
    <name evidence="1" type="ORF">VHEMI06132</name>
</gene>
<organism evidence="1 2">
    <name type="scientific">[Torrubiella] hemipterigena</name>
    <dbReference type="NCBI Taxonomy" id="1531966"/>
    <lineage>
        <taxon>Eukaryota</taxon>
        <taxon>Fungi</taxon>
        <taxon>Dikarya</taxon>
        <taxon>Ascomycota</taxon>
        <taxon>Pezizomycotina</taxon>
        <taxon>Sordariomycetes</taxon>
        <taxon>Hypocreomycetidae</taxon>
        <taxon>Hypocreales</taxon>
        <taxon>Clavicipitaceae</taxon>
        <taxon>Clavicipitaceae incertae sedis</taxon>
        <taxon>'Torrubiella' clade</taxon>
    </lineage>
</organism>
<protein>
    <submittedName>
        <fullName evidence="1">Uncharacterized protein</fullName>
    </submittedName>
</protein>
<sequence>MESGFVYLAICSVWTNGYNSAHLCQSSNDVCCFCKSCPSETSIYHSNQQAMVSNSLKKALSVMLAASVTGAVAADKPVVTVFLYPIEGVQFNAAVISAGPDANLYTVDCTTTATTSMPPNLCSDQRGLTILQGPKTVSAGLTVATNATTTVEQFICSLDSYLAYCTNTIAIGSKTKTIVSTYTDIAEKGLSPLTITSGASLLTTNATMLATKGPSGTAKQTSAAAPVSTGGMPRVTQQAAVVGLAGAVVAGAMML</sequence>
<proteinExistence type="predicted"/>
<dbReference type="OrthoDB" id="4991875at2759"/>
<reference evidence="1 2" key="1">
    <citation type="journal article" date="2015" name="Genome Announc.">
        <title>Draft Genome Sequence and Gene Annotation of the Entomopathogenic Fungus Verticillium hemipterigenum.</title>
        <authorList>
            <person name="Horn F."/>
            <person name="Habel A."/>
            <person name="Scharf D.H."/>
            <person name="Dworschak J."/>
            <person name="Brakhage A.A."/>
            <person name="Guthke R."/>
            <person name="Hertweck C."/>
            <person name="Linde J."/>
        </authorList>
    </citation>
    <scope>NUCLEOTIDE SEQUENCE [LARGE SCALE GENOMIC DNA]</scope>
</reference>
<keyword evidence="2" id="KW-1185">Reference proteome</keyword>
<dbReference type="AlphaFoldDB" id="A0A0A1SZS9"/>
<dbReference type="HOGENOM" id="CLU_1090650_0_0_1"/>
<dbReference type="EMBL" id="CDHN01000003">
    <property type="protein sequence ID" value="CEJ90341.1"/>
    <property type="molecule type" value="Genomic_DNA"/>
</dbReference>
<evidence type="ECO:0000313" key="2">
    <source>
        <dbReference type="Proteomes" id="UP000039046"/>
    </source>
</evidence>